<dbReference type="InterPro" id="IPR058511">
    <property type="entry name" value="DUF8198"/>
</dbReference>
<feature type="domain" description="DUF8198" evidence="1">
    <location>
        <begin position="19"/>
        <end position="230"/>
    </location>
</feature>
<dbReference type="NCBIfam" id="NF047641">
    <property type="entry name" value="FFLEE_fam"/>
    <property type="match status" value="1"/>
</dbReference>
<dbReference type="OrthoDB" id="7957365at2"/>
<dbReference type="STRING" id="1907941.BKE30_01190"/>
<comment type="caution">
    <text evidence="2">The sequence shown here is derived from an EMBL/GenBank/DDBJ whole genome shotgun (WGS) entry which is preliminary data.</text>
</comment>
<dbReference type="AlphaFoldDB" id="A0A1S8CZ53"/>
<proteinExistence type="predicted"/>
<evidence type="ECO:0000313" key="3">
    <source>
        <dbReference type="Proteomes" id="UP000192132"/>
    </source>
</evidence>
<name>A0A1S8CZ53_9GAMM</name>
<evidence type="ECO:0000259" key="1">
    <source>
        <dbReference type="Pfam" id="PF26621"/>
    </source>
</evidence>
<protein>
    <recommendedName>
        <fullName evidence="1">DUF8198 domain-containing protein</fullName>
    </recommendedName>
</protein>
<accession>A0A1S8CZ53</accession>
<dbReference type="Proteomes" id="UP000192132">
    <property type="component" value="Unassembled WGS sequence"/>
</dbReference>
<dbReference type="Pfam" id="PF26621">
    <property type="entry name" value="DUF8198"/>
    <property type="match status" value="1"/>
</dbReference>
<sequence>MSKFDALQQQLEVFHALDFHQDPQLAKRLNDVQTWQKERMRKTHHDFFAVPEHHLMTQYFLNRLYGGPDFDVLAAQIARLINNAGMVEKIIPDSAIRTGFSGVELAVLAIRLDQALAVELLNTYAPTMPLNDDIMRRAYLKLDQREPRLRQMALLDELGISLDKYVRSRMVKAAFKMAKGLAYKYKVGPMYDFVEEGFEAMKPLNSAQVFVNTFTAKEREIIEKVHSGDLYPFA</sequence>
<evidence type="ECO:0000313" key="2">
    <source>
        <dbReference type="EMBL" id="ONG42145.1"/>
    </source>
</evidence>
<dbReference type="EMBL" id="MLCN01000003">
    <property type="protein sequence ID" value="ONG42145.1"/>
    <property type="molecule type" value="Genomic_DNA"/>
</dbReference>
<keyword evidence="3" id="KW-1185">Reference proteome</keyword>
<reference evidence="2 3" key="1">
    <citation type="submission" date="2016-10" db="EMBL/GenBank/DDBJ databases">
        <title>Draft Genome sequence of Alkanindiges sp. strain H1.</title>
        <authorList>
            <person name="Subhash Y."/>
            <person name="Lee S."/>
        </authorList>
    </citation>
    <scope>NUCLEOTIDE SEQUENCE [LARGE SCALE GENOMIC DNA]</scope>
    <source>
        <strain evidence="2 3">H1</strain>
    </source>
</reference>
<dbReference type="RefSeq" id="WP_076876834.1">
    <property type="nucleotide sequence ID" value="NZ_MLCN01000003.1"/>
</dbReference>
<dbReference type="InterPro" id="IPR058063">
    <property type="entry name" value="FFLEE_fam"/>
</dbReference>
<gene>
    <name evidence="2" type="ORF">BKE30_01190</name>
</gene>
<organism evidence="2 3">
    <name type="scientific">Alkanindiges hydrocarboniclasticus</name>
    <dbReference type="NCBI Taxonomy" id="1907941"/>
    <lineage>
        <taxon>Bacteria</taxon>
        <taxon>Pseudomonadati</taxon>
        <taxon>Pseudomonadota</taxon>
        <taxon>Gammaproteobacteria</taxon>
        <taxon>Moraxellales</taxon>
        <taxon>Moraxellaceae</taxon>
        <taxon>Alkanindiges</taxon>
    </lineage>
</organism>